<keyword evidence="4" id="KW-0560">Oxidoreductase</keyword>
<keyword evidence="2" id="KW-0313">Glucose metabolism</keyword>
<dbReference type="InterPro" id="IPR001282">
    <property type="entry name" value="G6P_DH"/>
</dbReference>
<reference evidence="9" key="1">
    <citation type="submission" date="2014-03" db="EMBL/GenBank/DDBJ databases">
        <title>The Complete Genome Sequence of Bacillus bombyseptieus.</title>
        <authorList>
            <person name="Cheng T."/>
            <person name="Lin P."/>
            <person name="Jin S."/>
            <person name="Wu Y."/>
            <person name="Fu B."/>
            <person name="Long R."/>
            <person name="Liu D."/>
            <person name="Guo Y."/>
            <person name="Peng L."/>
            <person name="Xia Q."/>
        </authorList>
    </citation>
    <scope>NUCLEOTIDE SEQUENCE [LARGE SCALE GENOMIC DNA]</scope>
    <source>
        <strain evidence="9">wang</strain>
        <plasmid evidence="9">pBb</plasmid>
    </source>
</reference>
<accession>A0A9W3PU92</accession>
<dbReference type="AlphaFoldDB" id="A0A9W3PU92"/>
<dbReference type="EMBL" id="CP007513">
    <property type="protein sequence ID" value="AHX21955.1"/>
    <property type="molecule type" value="Genomic_DNA"/>
</dbReference>
<feature type="domain" description="Glucose-6-phosphate dehydrogenase NAD-binding" evidence="6">
    <location>
        <begin position="14"/>
        <end position="197"/>
    </location>
</feature>
<evidence type="ECO:0000259" key="6">
    <source>
        <dbReference type="Pfam" id="PF00479"/>
    </source>
</evidence>
<dbReference type="Gene3D" id="3.30.360.10">
    <property type="entry name" value="Dihydrodipicolinate Reductase, domain 2"/>
    <property type="match status" value="1"/>
</dbReference>
<dbReference type="GO" id="GO:0004345">
    <property type="term" value="F:glucose-6-phosphate dehydrogenase activity"/>
    <property type="evidence" value="ECO:0007669"/>
    <property type="project" value="InterPro"/>
</dbReference>
<keyword evidence="8" id="KW-0614">Plasmid</keyword>
<dbReference type="RefSeq" id="WP_044585165.1">
    <property type="nucleotide sequence ID" value="NZ_CP007513.1"/>
</dbReference>
<proteinExistence type="predicted"/>
<evidence type="ECO:0000256" key="3">
    <source>
        <dbReference type="ARBA" id="ARBA00022857"/>
    </source>
</evidence>
<geneLocation type="plasmid" evidence="8 9">
    <name>pBb</name>
</geneLocation>
<feature type="domain" description="Glucose-6-phosphate dehydrogenase C-terminal" evidence="7">
    <location>
        <begin position="208"/>
        <end position="366"/>
    </location>
</feature>
<evidence type="ECO:0000313" key="8">
    <source>
        <dbReference type="EMBL" id="AHX21955.1"/>
    </source>
</evidence>
<dbReference type="InterPro" id="IPR036291">
    <property type="entry name" value="NAD(P)-bd_dom_sf"/>
</dbReference>
<evidence type="ECO:0000256" key="5">
    <source>
        <dbReference type="ARBA" id="ARBA00023277"/>
    </source>
</evidence>
<evidence type="ECO:0000259" key="7">
    <source>
        <dbReference type="Pfam" id="PF02781"/>
    </source>
</evidence>
<organism evidence="8 9">
    <name type="scientific">Bacillus bombysepticus str. Wang</name>
    <dbReference type="NCBI Taxonomy" id="1330043"/>
    <lineage>
        <taxon>Bacteria</taxon>
        <taxon>Bacillati</taxon>
        <taxon>Bacillota</taxon>
        <taxon>Bacilli</taxon>
        <taxon>Bacillales</taxon>
        <taxon>Bacillaceae</taxon>
        <taxon>Bacillus</taxon>
        <taxon>Bacillus cereus group</taxon>
    </lineage>
</organism>
<dbReference type="InterPro" id="IPR018247">
    <property type="entry name" value="EF_Hand_1_Ca_BS"/>
</dbReference>
<sequence length="473" mass="54894">MDLNDNGNNGQLIILFGGTGDLAKRKLIPALFELFDSNILSNNSGIICVGRKKLSENQFYDLIRNSLDSHYECRKGTMTKELFSRFIHHFSYKSANLEDEEDCRKLTDVIGGLEGKFNIKGNRLFYLSIPPSLFKTAVKSLKKCNLLSLSGWNRIVVEKPFGYDTSSAKELNNELQNVFKDKDIYRIDHFLNKNIVNKVHEIRSMPQFDYYWNNNYIEKIYINLSESLGVDDRGEYFDSSGTLRDMVQNHILQIITILMMNRMSSNDPTTYKEAKVKLLKSIRAYSKEDIHHNIIRGQYLGGLVDGNFLSAYKNEKDVRKDSKTETFVAGKLFIDNQRWMGVPVFIQTGKRLKEKVTSIEISFKKEIYFTKYNHYFTKIRLSESPGQEGVVIDEDSLVYKTVPNNAYAVSLMEVLDGDKTNFVSWEEIIESWNFIDKIISAWETDYKMYYYSSGTDRFEKIDNQNIKNNHSMI</sequence>
<dbReference type="SUPFAM" id="SSF51735">
    <property type="entry name" value="NAD(P)-binding Rossmann-fold domains"/>
    <property type="match status" value="1"/>
</dbReference>
<dbReference type="Pfam" id="PF00479">
    <property type="entry name" value="G6PD_N"/>
    <property type="match status" value="1"/>
</dbReference>
<dbReference type="PRINTS" id="PR00079">
    <property type="entry name" value="G6PDHDRGNASE"/>
</dbReference>
<dbReference type="GO" id="GO:0006006">
    <property type="term" value="P:glucose metabolic process"/>
    <property type="evidence" value="ECO:0007669"/>
    <property type="project" value="UniProtKB-KW"/>
</dbReference>
<keyword evidence="9" id="KW-1185">Reference proteome</keyword>
<dbReference type="Pfam" id="PF02781">
    <property type="entry name" value="G6PD_C"/>
    <property type="match status" value="2"/>
</dbReference>
<dbReference type="PROSITE" id="PS00018">
    <property type="entry name" value="EF_HAND_1"/>
    <property type="match status" value="1"/>
</dbReference>
<dbReference type="GO" id="GO:0005829">
    <property type="term" value="C:cytosol"/>
    <property type="evidence" value="ECO:0007669"/>
    <property type="project" value="TreeGrafter"/>
</dbReference>
<dbReference type="PANTHER" id="PTHR23429:SF0">
    <property type="entry name" value="GLUCOSE-6-PHOSPHATE 1-DEHYDROGENASE"/>
    <property type="match status" value="1"/>
</dbReference>
<dbReference type="InterPro" id="IPR022674">
    <property type="entry name" value="G6P_DH_NAD-bd"/>
</dbReference>
<comment type="pathway">
    <text evidence="1">Carbohydrate degradation; pentose phosphate pathway; D-ribulose 5-phosphate from D-glucose 6-phosphate (oxidative stage): step 1/3.</text>
</comment>
<evidence type="ECO:0000256" key="4">
    <source>
        <dbReference type="ARBA" id="ARBA00023002"/>
    </source>
</evidence>
<protein>
    <recommendedName>
        <fullName evidence="10">Glucose-6-phosphate dehydrogenase (NADP(+))</fullName>
    </recommendedName>
</protein>
<dbReference type="Proteomes" id="UP000031778">
    <property type="component" value="Plasmid pBb"/>
</dbReference>
<evidence type="ECO:0008006" key="10">
    <source>
        <dbReference type="Google" id="ProtNLM"/>
    </source>
</evidence>
<keyword evidence="5" id="KW-0119">Carbohydrate metabolism</keyword>
<dbReference type="KEGG" id="bby:CY96_27955"/>
<evidence type="ECO:0000256" key="1">
    <source>
        <dbReference type="ARBA" id="ARBA00004937"/>
    </source>
</evidence>
<evidence type="ECO:0000256" key="2">
    <source>
        <dbReference type="ARBA" id="ARBA00022526"/>
    </source>
</evidence>
<dbReference type="GO" id="GO:0050661">
    <property type="term" value="F:NADP binding"/>
    <property type="evidence" value="ECO:0007669"/>
    <property type="project" value="InterPro"/>
</dbReference>
<dbReference type="InterPro" id="IPR022675">
    <property type="entry name" value="G6P_DH_C"/>
</dbReference>
<evidence type="ECO:0000313" key="9">
    <source>
        <dbReference type="Proteomes" id="UP000031778"/>
    </source>
</evidence>
<dbReference type="PANTHER" id="PTHR23429">
    <property type="entry name" value="GLUCOSE-6-PHOSPHATE 1-DEHYDROGENASE G6PD"/>
    <property type="match status" value="1"/>
</dbReference>
<dbReference type="Gene3D" id="3.40.50.720">
    <property type="entry name" value="NAD(P)-binding Rossmann-like Domain"/>
    <property type="match status" value="1"/>
</dbReference>
<dbReference type="SUPFAM" id="SSF55347">
    <property type="entry name" value="Glyceraldehyde-3-phosphate dehydrogenase-like, C-terminal domain"/>
    <property type="match status" value="1"/>
</dbReference>
<dbReference type="PIRSF" id="PIRSF000110">
    <property type="entry name" value="G6PD"/>
    <property type="match status" value="1"/>
</dbReference>
<keyword evidence="3" id="KW-0521">NADP</keyword>
<name>A0A9W3PU92_9BACI</name>
<feature type="domain" description="Glucose-6-phosphate dehydrogenase C-terminal" evidence="7">
    <location>
        <begin position="400"/>
        <end position="462"/>
    </location>
</feature>
<gene>
    <name evidence="8" type="ORF">CY96_27955</name>
</gene>
<dbReference type="GO" id="GO:0009051">
    <property type="term" value="P:pentose-phosphate shunt, oxidative branch"/>
    <property type="evidence" value="ECO:0007669"/>
    <property type="project" value="TreeGrafter"/>
</dbReference>